<evidence type="ECO:0000313" key="2">
    <source>
        <dbReference type="Proteomes" id="UP000095283"/>
    </source>
</evidence>
<dbReference type="WBParaSite" id="Hba_18671">
    <property type="protein sequence ID" value="Hba_18671"/>
    <property type="gene ID" value="Hba_18671"/>
</dbReference>
<evidence type="ECO:0000256" key="1">
    <source>
        <dbReference type="SAM" id="MobiDB-lite"/>
    </source>
</evidence>
<proteinExistence type="predicted"/>
<keyword evidence="2" id="KW-1185">Reference proteome</keyword>
<dbReference type="Proteomes" id="UP000095283">
    <property type="component" value="Unplaced"/>
</dbReference>
<accession>A0A1I7XLS1</accession>
<protein>
    <submittedName>
        <fullName evidence="3">Uncharacterized protein</fullName>
    </submittedName>
</protein>
<feature type="compositionally biased region" description="Basic and acidic residues" evidence="1">
    <location>
        <begin position="21"/>
        <end position="35"/>
    </location>
</feature>
<evidence type="ECO:0000313" key="3">
    <source>
        <dbReference type="WBParaSite" id="Hba_18671"/>
    </source>
</evidence>
<reference evidence="3" key="1">
    <citation type="submission" date="2016-11" db="UniProtKB">
        <authorList>
            <consortium name="WormBaseParasite"/>
        </authorList>
    </citation>
    <scope>IDENTIFICATION</scope>
</reference>
<organism evidence="2 3">
    <name type="scientific">Heterorhabditis bacteriophora</name>
    <name type="common">Entomopathogenic nematode worm</name>
    <dbReference type="NCBI Taxonomy" id="37862"/>
    <lineage>
        <taxon>Eukaryota</taxon>
        <taxon>Metazoa</taxon>
        <taxon>Ecdysozoa</taxon>
        <taxon>Nematoda</taxon>
        <taxon>Chromadorea</taxon>
        <taxon>Rhabditida</taxon>
        <taxon>Rhabditina</taxon>
        <taxon>Rhabditomorpha</taxon>
        <taxon>Strongyloidea</taxon>
        <taxon>Heterorhabditidae</taxon>
        <taxon>Heterorhabditis</taxon>
    </lineage>
</organism>
<feature type="region of interest" description="Disordered" evidence="1">
    <location>
        <begin position="1"/>
        <end position="52"/>
    </location>
</feature>
<dbReference type="AlphaFoldDB" id="A0A1I7XLS1"/>
<name>A0A1I7XLS1_HETBA</name>
<sequence length="74" mass="8804">MLCDLEEEEKEKKRRKGRKGRREEEVQRHPCETHSRCVKRLSQSTTNPTGPLIEMRGWKIFSNGYPSHSPIYNF</sequence>